<name>A0A8X6MZS5_NEPPI</name>
<accession>A0A8X6MZS5</accession>
<reference evidence="1" key="1">
    <citation type="submission" date="2020-08" db="EMBL/GenBank/DDBJ databases">
        <title>Multicomponent nature underlies the extraordinary mechanical properties of spider dragline silk.</title>
        <authorList>
            <person name="Kono N."/>
            <person name="Nakamura H."/>
            <person name="Mori M."/>
            <person name="Yoshida Y."/>
            <person name="Ohtoshi R."/>
            <person name="Malay A.D."/>
            <person name="Moran D.A.P."/>
            <person name="Tomita M."/>
            <person name="Numata K."/>
            <person name="Arakawa K."/>
        </authorList>
    </citation>
    <scope>NUCLEOTIDE SEQUENCE</scope>
</reference>
<dbReference type="AlphaFoldDB" id="A0A8X6MZS5"/>
<organism evidence="1 2">
    <name type="scientific">Nephila pilipes</name>
    <name type="common">Giant wood spider</name>
    <name type="synonym">Nephila maculata</name>
    <dbReference type="NCBI Taxonomy" id="299642"/>
    <lineage>
        <taxon>Eukaryota</taxon>
        <taxon>Metazoa</taxon>
        <taxon>Ecdysozoa</taxon>
        <taxon>Arthropoda</taxon>
        <taxon>Chelicerata</taxon>
        <taxon>Arachnida</taxon>
        <taxon>Araneae</taxon>
        <taxon>Araneomorphae</taxon>
        <taxon>Entelegynae</taxon>
        <taxon>Araneoidea</taxon>
        <taxon>Nephilidae</taxon>
        <taxon>Nephila</taxon>
    </lineage>
</organism>
<dbReference type="Proteomes" id="UP000887013">
    <property type="component" value="Unassembled WGS sequence"/>
</dbReference>
<evidence type="ECO:0000313" key="1">
    <source>
        <dbReference type="EMBL" id="GFS86686.1"/>
    </source>
</evidence>
<dbReference type="EMBL" id="BMAW01052645">
    <property type="protein sequence ID" value="GFS86686.1"/>
    <property type="molecule type" value="Genomic_DNA"/>
</dbReference>
<proteinExistence type="predicted"/>
<keyword evidence="2" id="KW-1185">Reference proteome</keyword>
<protein>
    <submittedName>
        <fullName evidence="1">Uncharacterized protein</fullName>
    </submittedName>
</protein>
<gene>
    <name evidence="1" type="ORF">NPIL_159541</name>
</gene>
<sequence>MQTLPNTSQHHHKVSTSCERGNLQVFRSIQLPTSYSSRSPPFSKKDGMLDRTNVCRALREIPHPFEKARQLKVNEIVKIETKYSITLRFHPDPVNGLCYSHNGLFMLMDSLDPANGLCSSHEETSD</sequence>
<comment type="caution">
    <text evidence="1">The sequence shown here is derived from an EMBL/GenBank/DDBJ whole genome shotgun (WGS) entry which is preliminary data.</text>
</comment>
<evidence type="ECO:0000313" key="2">
    <source>
        <dbReference type="Proteomes" id="UP000887013"/>
    </source>
</evidence>